<feature type="region of interest" description="Disordered" evidence="9">
    <location>
        <begin position="492"/>
        <end position="511"/>
    </location>
</feature>
<feature type="compositionally biased region" description="Basic and acidic residues" evidence="9">
    <location>
        <begin position="635"/>
        <end position="655"/>
    </location>
</feature>
<evidence type="ECO:0000256" key="2">
    <source>
        <dbReference type="ARBA" id="ARBA00022448"/>
    </source>
</evidence>
<keyword evidence="4 10" id="KW-1133">Transmembrane helix</keyword>
<feature type="compositionally biased region" description="Basic and acidic residues" evidence="9">
    <location>
        <begin position="581"/>
        <end position="590"/>
    </location>
</feature>
<feature type="transmembrane region" description="Helical" evidence="10">
    <location>
        <begin position="757"/>
        <end position="776"/>
    </location>
</feature>
<comment type="caution">
    <text evidence="13">The sequence shown here is derived from an EMBL/GenBank/DDBJ whole genome shotgun (WGS) entry which is preliminary data.</text>
</comment>
<sequence>MGLTTLLLAVLGGFPPRSARDPEKGPRDEGANVLSDDNSGDESDDEGAAIPPASSRLRSFAFRRRTWSTQGPSNVTSVRFSRTNTATTDSTVMSMSIFTKAKEFIFPPEDPDGLERFVPNYRWTPIISGVVIPFSILLEIPGLTERWYIRTEGFETVETKPNPPLLDSAMAVSIACALIANICLVLRFLEKRVRTTTLLCIIFLTIHDLINSVTVIIFGVQHRFDDGFTYGQAFWLTLCSTITSSITNITLIVDFIRTPDFGISGSGLTRKQRSLVIIVIVLLTYIAFGALVTSFIQNLSFINGLYFTVVTIETIGFGDITPDTTGARIFICFYLAFGVLTIGVAVSMTRETVLEGLEIGYRRRLRKLRLRRREARRFRKWEARWARAVEWRLKDRGLPVWVHDRHYAHEGVKFTGLPGEQDGAGEDHWMRKWAETLGFAKQKTTSDEGHERRATRGHPKKRHLNIDALSSQQLEAAALEAGVPLEMFIDPEGRPTMKRHTSDGSRSGQQHGELNIDQQHLGIGQGLRRTASSNGWPAHPQTPTHAQIGRMAAMVTKFAVAVTGAHVRMMGHAAEGSGDPTEDRQAHLEAAEDAQEAEEEVDEATESPAARKGSAVWFDDNVAADQADAASPGGDAEKQGESSRRQKGDDQRQEQVDVGTNAPVPKWSREMARSAHERSAFSYEHYKEDMASEEKKAYFAKLTVAWSLFLVFWFVGSAIFSATEGWAYGTAMYFCFTAFTTTGYGDFSPQTPAGRSIFVVWALLGVATMTILISVLQEAGSSRYKSALHSRMFDNAVKQFRRRENAETNRIANQKLSPYLRQRARKESTVDFPEEIDDADQGEISPETVLAVKEMAQRDLEELPGEIVRQARTFHQHMQFYVKQGHGIGVGEDGQKEDDDHKAKVPQDLRDLLDEIAKIEGISGRGKREILQDDDARSTLFMLSIERTLRHMINAAEKSMAALAERDALIALQHRRDRRQEESREDGATIKAKARKSIDTPKSDSSPSTSTPTISDEDDNGESIPQSK</sequence>
<evidence type="ECO:0000256" key="11">
    <source>
        <dbReference type="SAM" id="SignalP"/>
    </source>
</evidence>
<feature type="transmembrane region" description="Helical" evidence="10">
    <location>
        <begin position="196"/>
        <end position="220"/>
    </location>
</feature>
<feature type="compositionally biased region" description="Low complexity" evidence="9">
    <location>
        <begin position="1003"/>
        <end position="1014"/>
    </location>
</feature>
<dbReference type="InterPro" id="IPR013099">
    <property type="entry name" value="K_chnl_dom"/>
</dbReference>
<feature type="compositionally biased region" description="Acidic residues" evidence="9">
    <location>
        <begin position="38"/>
        <end position="47"/>
    </location>
</feature>
<dbReference type="PANTHER" id="PTHR11003:SF342">
    <property type="entry name" value="OUTWARD-RECTIFIER POTASSIUM CHANNEL TOK1"/>
    <property type="match status" value="1"/>
</dbReference>
<feature type="chain" id="PRO_5020491057" description="Potassium channel domain-containing protein" evidence="11">
    <location>
        <begin position="20"/>
        <end position="1028"/>
    </location>
</feature>
<keyword evidence="11" id="KW-0732">Signal</keyword>
<proteinExistence type="inferred from homology"/>
<comment type="subcellular location">
    <subcellularLocation>
        <location evidence="1">Membrane</location>
        <topology evidence="1">Multi-pass membrane protein</topology>
    </subcellularLocation>
</comment>
<dbReference type="EMBL" id="RWJN01000683">
    <property type="protein sequence ID" value="TCD59999.1"/>
    <property type="molecule type" value="Genomic_DNA"/>
</dbReference>
<feature type="compositionally biased region" description="Basic and acidic residues" evidence="9">
    <location>
        <begin position="18"/>
        <end position="30"/>
    </location>
</feature>
<dbReference type="OrthoDB" id="297496at2759"/>
<feature type="transmembrane region" description="Helical" evidence="10">
    <location>
        <begin position="327"/>
        <end position="346"/>
    </location>
</feature>
<feature type="compositionally biased region" description="Basic and acidic residues" evidence="9">
    <location>
        <begin position="444"/>
        <end position="454"/>
    </location>
</feature>
<feature type="domain" description="Potassium channel" evidence="12">
    <location>
        <begin position="709"/>
        <end position="779"/>
    </location>
</feature>
<dbReference type="GO" id="GO:0005886">
    <property type="term" value="C:plasma membrane"/>
    <property type="evidence" value="ECO:0007669"/>
    <property type="project" value="TreeGrafter"/>
</dbReference>
<evidence type="ECO:0000256" key="3">
    <source>
        <dbReference type="ARBA" id="ARBA00022692"/>
    </source>
</evidence>
<feature type="transmembrane region" description="Helical" evidence="10">
    <location>
        <begin position="232"/>
        <end position="253"/>
    </location>
</feature>
<dbReference type="SUPFAM" id="SSF81324">
    <property type="entry name" value="Voltage-gated potassium channels"/>
    <property type="match status" value="2"/>
</dbReference>
<feature type="region of interest" description="Disordered" evidence="9">
    <location>
        <begin position="13"/>
        <end position="51"/>
    </location>
</feature>
<evidence type="ECO:0000313" key="13">
    <source>
        <dbReference type="EMBL" id="TCD59999.1"/>
    </source>
</evidence>
<protein>
    <recommendedName>
        <fullName evidence="12">Potassium channel domain-containing protein</fullName>
    </recommendedName>
</protein>
<feature type="compositionally biased region" description="Basic and acidic residues" evidence="9">
    <location>
        <begin position="492"/>
        <end position="503"/>
    </location>
</feature>
<feature type="transmembrane region" description="Helical" evidence="10">
    <location>
        <begin position="169"/>
        <end position="189"/>
    </location>
</feature>
<evidence type="ECO:0000256" key="10">
    <source>
        <dbReference type="SAM" id="Phobius"/>
    </source>
</evidence>
<feature type="signal peptide" evidence="11">
    <location>
        <begin position="1"/>
        <end position="19"/>
    </location>
</feature>
<dbReference type="STRING" id="92696.A0A4R0R7X0"/>
<name>A0A4R0R7X0_9APHY</name>
<feature type="transmembrane region" description="Helical" evidence="10">
    <location>
        <begin position="274"/>
        <end position="296"/>
    </location>
</feature>
<feature type="domain" description="Potassium channel" evidence="12">
    <location>
        <begin position="280"/>
        <end position="352"/>
    </location>
</feature>
<comment type="similarity">
    <text evidence="8">Belongs to the two pore domain potassium channel (TC 1.A.1.8) family.</text>
</comment>
<evidence type="ECO:0000256" key="4">
    <source>
        <dbReference type="ARBA" id="ARBA00022989"/>
    </source>
</evidence>
<feature type="region of interest" description="Disordered" evidence="9">
    <location>
        <begin position="441"/>
        <end position="463"/>
    </location>
</feature>
<dbReference type="CDD" id="cd00637">
    <property type="entry name" value="7tm_classA_rhodopsin-like"/>
    <property type="match status" value="1"/>
</dbReference>
<evidence type="ECO:0000256" key="1">
    <source>
        <dbReference type="ARBA" id="ARBA00004141"/>
    </source>
</evidence>
<feature type="compositionally biased region" description="Low complexity" evidence="9">
    <location>
        <begin position="619"/>
        <end position="634"/>
    </location>
</feature>
<keyword evidence="6 10" id="KW-0472">Membrane</keyword>
<reference evidence="13 14" key="1">
    <citation type="submission" date="2018-11" db="EMBL/GenBank/DDBJ databases">
        <title>Genome assembly of Steccherinum ochraceum LE-BIN_3174, the white-rot fungus of the Steccherinaceae family (The Residual Polyporoid clade, Polyporales, Basidiomycota).</title>
        <authorList>
            <person name="Fedorova T.V."/>
            <person name="Glazunova O.A."/>
            <person name="Landesman E.O."/>
            <person name="Moiseenko K.V."/>
            <person name="Psurtseva N.V."/>
            <person name="Savinova O.S."/>
            <person name="Shakhova N.V."/>
            <person name="Tyazhelova T.V."/>
            <person name="Vasina D.V."/>
        </authorList>
    </citation>
    <scope>NUCLEOTIDE SEQUENCE [LARGE SCALE GENOMIC DNA]</scope>
    <source>
        <strain evidence="13 14">LE-BIN_3174</strain>
    </source>
</reference>
<dbReference type="GO" id="GO:0022841">
    <property type="term" value="F:potassium ion leak channel activity"/>
    <property type="evidence" value="ECO:0007669"/>
    <property type="project" value="TreeGrafter"/>
</dbReference>
<gene>
    <name evidence="13" type="ORF">EIP91_010926</name>
</gene>
<keyword evidence="5 8" id="KW-0406">Ion transport</keyword>
<evidence type="ECO:0000256" key="9">
    <source>
        <dbReference type="SAM" id="MobiDB-lite"/>
    </source>
</evidence>
<dbReference type="GO" id="GO:0030322">
    <property type="term" value="P:stabilization of membrane potential"/>
    <property type="evidence" value="ECO:0007669"/>
    <property type="project" value="TreeGrafter"/>
</dbReference>
<evidence type="ECO:0000256" key="8">
    <source>
        <dbReference type="RuleBase" id="RU003857"/>
    </source>
</evidence>
<dbReference type="AlphaFoldDB" id="A0A4R0R7X0"/>
<dbReference type="GO" id="GO:0015271">
    <property type="term" value="F:outward rectifier potassium channel activity"/>
    <property type="evidence" value="ECO:0007669"/>
    <property type="project" value="TreeGrafter"/>
</dbReference>
<keyword evidence="3 8" id="KW-0812">Transmembrane</keyword>
<feature type="transmembrane region" description="Helical" evidence="10">
    <location>
        <begin position="726"/>
        <end position="745"/>
    </location>
</feature>
<feature type="region of interest" description="Disordered" evidence="9">
    <location>
        <begin position="572"/>
        <end position="669"/>
    </location>
</feature>
<feature type="transmembrane region" description="Helical" evidence="10">
    <location>
        <begin position="698"/>
        <end position="720"/>
    </location>
</feature>
<feature type="compositionally biased region" description="Basic and acidic residues" evidence="9">
    <location>
        <begin position="978"/>
        <end position="988"/>
    </location>
</feature>
<evidence type="ECO:0000256" key="7">
    <source>
        <dbReference type="ARBA" id="ARBA00023303"/>
    </source>
</evidence>
<keyword evidence="2 8" id="KW-0813">Transport</keyword>
<feature type="region of interest" description="Disordered" evidence="9">
    <location>
        <begin position="974"/>
        <end position="1028"/>
    </location>
</feature>
<dbReference type="PANTHER" id="PTHR11003">
    <property type="entry name" value="POTASSIUM CHANNEL, SUBFAMILY K"/>
    <property type="match status" value="1"/>
</dbReference>
<dbReference type="Proteomes" id="UP000292702">
    <property type="component" value="Unassembled WGS sequence"/>
</dbReference>
<organism evidence="13 14">
    <name type="scientific">Steccherinum ochraceum</name>
    <dbReference type="NCBI Taxonomy" id="92696"/>
    <lineage>
        <taxon>Eukaryota</taxon>
        <taxon>Fungi</taxon>
        <taxon>Dikarya</taxon>
        <taxon>Basidiomycota</taxon>
        <taxon>Agaricomycotina</taxon>
        <taxon>Agaricomycetes</taxon>
        <taxon>Polyporales</taxon>
        <taxon>Steccherinaceae</taxon>
        <taxon>Steccherinum</taxon>
    </lineage>
</organism>
<dbReference type="Gene3D" id="1.10.287.70">
    <property type="match status" value="2"/>
</dbReference>
<evidence type="ECO:0000256" key="5">
    <source>
        <dbReference type="ARBA" id="ARBA00023065"/>
    </source>
</evidence>
<keyword evidence="7 8" id="KW-0407">Ion channel</keyword>
<dbReference type="InterPro" id="IPR003280">
    <property type="entry name" value="2pore_dom_K_chnl"/>
</dbReference>
<feature type="compositionally biased region" description="Acidic residues" evidence="9">
    <location>
        <begin position="591"/>
        <end position="605"/>
    </location>
</feature>
<evidence type="ECO:0000256" key="6">
    <source>
        <dbReference type="ARBA" id="ARBA00023136"/>
    </source>
</evidence>
<accession>A0A4R0R7X0</accession>
<dbReference type="PRINTS" id="PR01333">
    <property type="entry name" value="2POREKCHANEL"/>
</dbReference>
<evidence type="ECO:0000313" key="14">
    <source>
        <dbReference type="Proteomes" id="UP000292702"/>
    </source>
</evidence>
<evidence type="ECO:0000259" key="12">
    <source>
        <dbReference type="Pfam" id="PF07885"/>
    </source>
</evidence>
<keyword evidence="14" id="KW-1185">Reference proteome</keyword>
<dbReference type="Pfam" id="PF07885">
    <property type="entry name" value="Ion_trans_2"/>
    <property type="match status" value="2"/>
</dbReference>